<dbReference type="Pfam" id="PF02518">
    <property type="entry name" value="HATPase_c"/>
    <property type="match status" value="1"/>
</dbReference>
<dbReference type="Pfam" id="PF13185">
    <property type="entry name" value="GAF_2"/>
    <property type="match status" value="2"/>
</dbReference>
<dbReference type="InterPro" id="IPR005467">
    <property type="entry name" value="His_kinase_dom"/>
</dbReference>
<dbReference type="PROSITE" id="PS50113">
    <property type="entry name" value="PAC"/>
    <property type="match status" value="4"/>
</dbReference>
<evidence type="ECO:0000256" key="5">
    <source>
        <dbReference type="ARBA" id="ARBA00022777"/>
    </source>
</evidence>
<dbReference type="PRINTS" id="PR00344">
    <property type="entry name" value="BCTRLSENSOR"/>
</dbReference>
<keyword evidence="3 6" id="KW-0597">Phosphoprotein</keyword>
<dbReference type="SMART" id="SM00086">
    <property type="entry name" value="PAC"/>
    <property type="match status" value="5"/>
</dbReference>
<dbReference type="InterPro" id="IPR035965">
    <property type="entry name" value="PAS-like_dom_sf"/>
</dbReference>
<accession>A0ABR5SI41</accession>
<evidence type="ECO:0000256" key="4">
    <source>
        <dbReference type="ARBA" id="ARBA00022679"/>
    </source>
</evidence>
<dbReference type="Proteomes" id="UP000060487">
    <property type="component" value="Unassembled WGS sequence"/>
</dbReference>
<dbReference type="SMART" id="SM00387">
    <property type="entry name" value="HATPase_c"/>
    <property type="match status" value="1"/>
</dbReference>
<feature type="domain" description="Response regulatory" evidence="9">
    <location>
        <begin position="3"/>
        <end position="120"/>
    </location>
</feature>
<dbReference type="Gene3D" id="3.30.450.20">
    <property type="entry name" value="PAS domain"/>
    <property type="match status" value="7"/>
</dbReference>
<dbReference type="Gene3D" id="3.30.565.10">
    <property type="entry name" value="Histidine kinase-like ATPase, C-terminal domain"/>
    <property type="match status" value="1"/>
</dbReference>
<evidence type="ECO:0000313" key="13">
    <source>
        <dbReference type="Proteomes" id="UP000060487"/>
    </source>
</evidence>
<dbReference type="CDD" id="cd00130">
    <property type="entry name" value="PAS"/>
    <property type="match status" value="4"/>
</dbReference>
<dbReference type="InterPro" id="IPR004358">
    <property type="entry name" value="Sig_transdc_His_kin-like_C"/>
</dbReference>
<dbReference type="PANTHER" id="PTHR43304:SF1">
    <property type="entry name" value="PAC DOMAIN-CONTAINING PROTEIN"/>
    <property type="match status" value="1"/>
</dbReference>
<dbReference type="Pfam" id="PF13426">
    <property type="entry name" value="PAS_9"/>
    <property type="match status" value="3"/>
</dbReference>
<dbReference type="InterPro" id="IPR000700">
    <property type="entry name" value="PAS-assoc_C"/>
</dbReference>
<dbReference type="InterPro" id="IPR003018">
    <property type="entry name" value="GAF"/>
</dbReference>
<name>A0ABR5SI41_9BACT</name>
<feature type="coiled-coil region" evidence="7">
    <location>
        <begin position="126"/>
        <end position="153"/>
    </location>
</feature>
<dbReference type="RefSeq" id="WP_085051183.1">
    <property type="nucleotide sequence ID" value="NZ_LNQR01000026.1"/>
</dbReference>
<dbReference type="GO" id="GO:0052621">
    <property type="term" value="F:diguanylate cyclase activity"/>
    <property type="evidence" value="ECO:0007669"/>
    <property type="project" value="UniProtKB-EC"/>
</dbReference>
<dbReference type="PROSITE" id="PS50110">
    <property type="entry name" value="RESPONSE_REGULATORY"/>
    <property type="match status" value="1"/>
</dbReference>
<feature type="domain" description="PAC" evidence="11">
    <location>
        <begin position="348"/>
        <end position="399"/>
    </location>
</feature>
<dbReference type="SUPFAM" id="SSF55874">
    <property type="entry name" value="ATPase domain of HSP90 chaperone/DNA topoisomerase II/histidine kinase"/>
    <property type="match status" value="1"/>
</dbReference>
<dbReference type="SUPFAM" id="SSF55785">
    <property type="entry name" value="PYP-like sensor domain (PAS domain)"/>
    <property type="match status" value="7"/>
</dbReference>
<organism evidence="12 13">
    <name type="scientific">Candidatus Magnetominusculus xianensis</name>
    <dbReference type="NCBI Taxonomy" id="1748249"/>
    <lineage>
        <taxon>Bacteria</taxon>
        <taxon>Pseudomonadati</taxon>
        <taxon>Nitrospirota</taxon>
        <taxon>Nitrospiria</taxon>
        <taxon>Nitrospirales</taxon>
        <taxon>Nitrospiraceae</taxon>
        <taxon>Candidatus Magnetominusculus</taxon>
    </lineage>
</organism>
<dbReference type="InterPro" id="IPR036097">
    <property type="entry name" value="HisK_dim/P_sf"/>
</dbReference>
<feature type="domain" description="Histidine kinase" evidence="8">
    <location>
        <begin position="1405"/>
        <end position="1625"/>
    </location>
</feature>
<dbReference type="InterPro" id="IPR011006">
    <property type="entry name" value="CheY-like_superfamily"/>
</dbReference>
<dbReference type="Gene3D" id="3.40.50.2300">
    <property type="match status" value="1"/>
</dbReference>
<dbReference type="Gene3D" id="3.30.450.40">
    <property type="match status" value="2"/>
</dbReference>
<dbReference type="SUPFAM" id="SSF55781">
    <property type="entry name" value="GAF domain-like"/>
    <property type="match status" value="2"/>
</dbReference>
<sequence length="1625" mass="185848">MQNILIVDDREENLLVLETLLAQPGVNIVKALSGKDALWNLLRNEFSLVIMDVQMPEMDGYETASLIRSNSKTKMIPIIFVTATYKEKKSMYKAYESGAVDYLVKPIDDEVLKSKVNIFLLLDKRTNQLNKANEALEKEIKIRKEAEEALRNSLSLVHSTINSTADGLLVIGADRKVKIYNRAFAQIWNLPENLLSTKDDNALLSHVLSQLKDPDGFIRKVNELYDKPKDESFDIIDFKDGRCIQRYSFPQVEGDNITGRVWSFHDITEHQKLTAQLRLQSEIMSNMAEGVNLIRSGTIMYCNSKFEEMFGYNPGELIGQNISVVNAPTETSPAVKEITESLDKYKLWQGEVRSQKKTGEHFWCFVTVSTFEHTEYGKVWVSVYTDITQRKKAREDLERFFALSIDMLCITEIDGYFKVLSQSFEKTLGFTLDELKSKPYKEFIHPDDRLVSLDAVETALQGIPLYNFKNRFLCKDGTYKLLSWMVLPVTEEGISYCTAVDVTEQVKMQDIMKQDLVLQSSIAKVTEALLNPKYDKYYISKLVHDESLILTDSEHGYASLIDENNDNVAINLTDMMDRQCKIAKEQQTTKFPKGPTGYNALWGHSLNTGEGFFTNTPKGHQSYKGCTPAGHLEIKNFLSVPVKSGSKVIGQIALANSRRAYTERDFSIIERLASIYAVALERKQIEERLSESEQRFRVIFNETPVGIAITEVNTGRFVQVNKAYCSIIGYSHNEIVDYTFHALTHPDDIQQQLDGLRQLHNGDISVFNMEKRYIHKDAKVVWVSLTTVSFLQDTGKPLFYLNIVKDITHEKQLSEYLKASQIDVMEAQSKAHFGTWTYDPVTHQRQWSLEMFNIWGLDPKQGPPHSYIKYIHPADYPHFDNALREAVELGKPYTLELRIIRPDKTERVINTICEPVLDAAGKVVKLRGSIHDITEREKTEKELIRVVTLLDITGHIAKIGGWSLDMETMDLIWSKEVYNIHELDVTQPPDFETAINFYPAEVRLSLIDNIQDCMNTGRDMNIELPFITAKGNHIWVSIQSKAERKDGKIVRLIGSVQDITQRKRMEDALRIERDKLKSIMDTMEDGVYIVTKDHEIDFINKALVSEFGEVNGRKCYEYFHDKNEQCAWCKNDEVFSGKSVKWEWRSSKNNRTYSLYDTPLRNVDESMYKFEIFHDITDIKTAQYLIQRELNYQKAVAEVSEALLSPDKTIHDISCIVHKQTMSLTESLFGYVSEVDSNTEELINHAFSDMAGQQICRVDPRYFRLTFPKGENGYNALWGHSLNTKQGFYTNNPLGHPSYKGVFPEGHVRLIRFLSVPAMIGDKPIGQISLANAERDYTDEDLNVITRLASIYALALERKRMEIKLKELNTRLEAMVEEETHKRQQQEQLLIQQSKMAAMGEMLALIGHQWRQPLNAIGMSVQDIKEAYEYGELNNEYIKDTVDATMNQVFFMSKTIDDFKNFFKTSKEKVRFDVSAAVKELTAMFEQMFKKSDVDISIRTEPGTLLTTAGYPNEFKHVILNILNNAKDAITAKKETEIHGLIEINIANDEAKDKIIVTLRDNGGGIPTDVIEKIFEPYYTTKGEEGTGIGLYMSKTIIEANMGGSLTVRNIDGGAEFIIELTVRR</sequence>
<dbReference type="InterPro" id="IPR001610">
    <property type="entry name" value="PAC"/>
</dbReference>
<evidence type="ECO:0000313" key="12">
    <source>
        <dbReference type="EMBL" id="KWT91958.1"/>
    </source>
</evidence>
<evidence type="ECO:0000259" key="11">
    <source>
        <dbReference type="PROSITE" id="PS50113"/>
    </source>
</evidence>
<dbReference type="CDD" id="cd00082">
    <property type="entry name" value="HisKA"/>
    <property type="match status" value="1"/>
</dbReference>
<keyword evidence="4 12" id="KW-0808">Transferase</keyword>
<dbReference type="GO" id="GO:0016301">
    <property type="term" value="F:kinase activity"/>
    <property type="evidence" value="ECO:0007669"/>
    <property type="project" value="UniProtKB-KW"/>
</dbReference>
<keyword evidence="13" id="KW-1185">Reference proteome</keyword>
<dbReference type="EC" id="2.7.13.3" evidence="2"/>
<keyword evidence="7" id="KW-0175">Coiled coil</keyword>
<evidence type="ECO:0000256" key="3">
    <source>
        <dbReference type="ARBA" id="ARBA00022553"/>
    </source>
</evidence>
<feature type="domain" description="PAC" evidence="11">
    <location>
        <begin position="893"/>
        <end position="945"/>
    </location>
</feature>
<dbReference type="EMBL" id="LNQR01000026">
    <property type="protein sequence ID" value="KWT91958.1"/>
    <property type="molecule type" value="Genomic_DNA"/>
</dbReference>
<dbReference type="NCBIfam" id="TIGR00229">
    <property type="entry name" value="sensory_box"/>
    <property type="match status" value="3"/>
</dbReference>
<dbReference type="Pfam" id="PF08447">
    <property type="entry name" value="PAS_3"/>
    <property type="match status" value="3"/>
</dbReference>
<gene>
    <name evidence="12" type="ORF">ASN18_0655</name>
</gene>
<evidence type="ECO:0000256" key="2">
    <source>
        <dbReference type="ARBA" id="ARBA00012438"/>
    </source>
</evidence>
<evidence type="ECO:0000256" key="6">
    <source>
        <dbReference type="PROSITE-ProRule" id="PRU00169"/>
    </source>
</evidence>
<dbReference type="CDD" id="cd00075">
    <property type="entry name" value="HATPase"/>
    <property type="match status" value="1"/>
</dbReference>
<evidence type="ECO:0000259" key="9">
    <source>
        <dbReference type="PROSITE" id="PS50110"/>
    </source>
</evidence>
<dbReference type="SMART" id="SM00448">
    <property type="entry name" value="REC"/>
    <property type="match status" value="1"/>
</dbReference>
<evidence type="ECO:0000256" key="1">
    <source>
        <dbReference type="ARBA" id="ARBA00000085"/>
    </source>
</evidence>
<dbReference type="InterPro" id="IPR036890">
    <property type="entry name" value="HATPase_C_sf"/>
</dbReference>
<dbReference type="PROSITE" id="PS50109">
    <property type="entry name" value="HIS_KIN"/>
    <property type="match status" value="1"/>
</dbReference>
<keyword evidence="5 12" id="KW-0418">Kinase</keyword>
<feature type="domain" description="PAS" evidence="10">
    <location>
        <begin position="393"/>
        <end position="463"/>
    </location>
</feature>
<keyword evidence="12" id="KW-0548">Nucleotidyltransferase</keyword>
<dbReference type="PANTHER" id="PTHR43304">
    <property type="entry name" value="PHYTOCHROME-LIKE PROTEIN CPH1"/>
    <property type="match status" value="1"/>
</dbReference>
<feature type="domain" description="PAS" evidence="10">
    <location>
        <begin position="296"/>
        <end position="345"/>
    </location>
</feature>
<feature type="coiled-coil region" evidence="7">
    <location>
        <begin position="1358"/>
        <end position="1389"/>
    </location>
</feature>
<dbReference type="SMART" id="SM00091">
    <property type="entry name" value="PAS"/>
    <property type="match status" value="6"/>
</dbReference>
<dbReference type="Pfam" id="PF00072">
    <property type="entry name" value="Response_reg"/>
    <property type="match status" value="1"/>
</dbReference>
<dbReference type="SMART" id="SM00065">
    <property type="entry name" value="GAF"/>
    <property type="match status" value="2"/>
</dbReference>
<dbReference type="InterPro" id="IPR003661">
    <property type="entry name" value="HisK_dim/P_dom"/>
</dbReference>
<dbReference type="Gene3D" id="1.10.287.130">
    <property type="match status" value="1"/>
</dbReference>
<dbReference type="SUPFAM" id="SSF52172">
    <property type="entry name" value="CheY-like"/>
    <property type="match status" value="1"/>
</dbReference>
<dbReference type="InterPro" id="IPR029016">
    <property type="entry name" value="GAF-like_dom_sf"/>
</dbReference>
<proteinExistence type="predicted"/>
<feature type="modified residue" description="4-aspartylphosphate" evidence="6">
    <location>
        <position position="52"/>
    </location>
</feature>
<feature type="domain" description="PAC" evidence="11">
    <location>
        <begin position="1020"/>
        <end position="1071"/>
    </location>
</feature>
<dbReference type="InterPro" id="IPR000014">
    <property type="entry name" value="PAS"/>
</dbReference>
<dbReference type="InterPro" id="IPR013655">
    <property type="entry name" value="PAS_fold_3"/>
</dbReference>
<evidence type="ECO:0000256" key="7">
    <source>
        <dbReference type="SAM" id="Coils"/>
    </source>
</evidence>
<dbReference type="InterPro" id="IPR003594">
    <property type="entry name" value="HATPase_dom"/>
</dbReference>
<evidence type="ECO:0000259" key="10">
    <source>
        <dbReference type="PROSITE" id="PS50112"/>
    </source>
</evidence>
<feature type="domain" description="PAC" evidence="11">
    <location>
        <begin position="767"/>
        <end position="819"/>
    </location>
</feature>
<dbReference type="Gene3D" id="2.10.70.100">
    <property type="match status" value="1"/>
</dbReference>
<comment type="caution">
    <text evidence="12">The sequence shown here is derived from an EMBL/GenBank/DDBJ whole genome shotgun (WGS) entry which is preliminary data.</text>
</comment>
<comment type="catalytic activity">
    <reaction evidence="1">
        <text>ATP + protein L-histidine = ADP + protein N-phospho-L-histidine.</text>
        <dbReference type="EC" id="2.7.13.3"/>
    </reaction>
</comment>
<dbReference type="InterPro" id="IPR001789">
    <property type="entry name" value="Sig_transdc_resp-reg_receiver"/>
</dbReference>
<reference evidence="12 13" key="1">
    <citation type="submission" date="2015-11" db="EMBL/GenBank/DDBJ databases">
        <authorList>
            <person name="Lin W."/>
        </authorList>
    </citation>
    <scope>NUCLEOTIDE SEQUENCE [LARGE SCALE GENOMIC DNA]</scope>
    <source>
        <strain evidence="12 13">HCH-1</strain>
    </source>
</reference>
<dbReference type="PROSITE" id="PS50112">
    <property type="entry name" value="PAS"/>
    <property type="match status" value="3"/>
</dbReference>
<feature type="domain" description="PAS" evidence="10">
    <location>
        <begin position="692"/>
        <end position="763"/>
    </location>
</feature>
<dbReference type="SUPFAM" id="SSF47384">
    <property type="entry name" value="Homodimeric domain of signal transducing histidine kinase"/>
    <property type="match status" value="1"/>
</dbReference>
<evidence type="ECO:0000259" key="8">
    <source>
        <dbReference type="PROSITE" id="PS50109"/>
    </source>
</evidence>
<dbReference type="InterPro" id="IPR052162">
    <property type="entry name" value="Sensor_kinase/Photoreceptor"/>
</dbReference>
<protein>
    <recommendedName>
        <fullName evidence="2">histidine kinase</fullName>
        <ecNumber evidence="2">2.7.13.3</ecNumber>
    </recommendedName>
</protein>